<dbReference type="Pfam" id="PF00496">
    <property type="entry name" value="SBP_bac_5"/>
    <property type="match status" value="1"/>
</dbReference>
<dbReference type="OrthoDB" id="233597at2157"/>
<dbReference type="GO" id="GO:0015833">
    <property type="term" value="P:peptide transport"/>
    <property type="evidence" value="ECO:0007669"/>
    <property type="project" value="TreeGrafter"/>
</dbReference>
<evidence type="ECO:0000256" key="1">
    <source>
        <dbReference type="ARBA" id="ARBA00005695"/>
    </source>
</evidence>
<feature type="compositionally biased region" description="Polar residues" evidence="4">
    <location>
        <begin position="226"/>
        <end position="241"/>
    </location>
</feature>
<keyword evidence="2" id="KW-0813">Transport</keyword>
<keyword evidence="3" id="KW-0732">Signal</keyword>
<feature type="domain" description="Solute-binding protein family 5" evidence="5">
    <location>
        <begin position="296"/>
        <end position="563"/>
    </location>
</feature>
<dbReference type="GO" id="GO:1904680">
    <property type="term" value="F:peptide transmembrane transporter activity"/>
    <property type="evidence" value="ECO:0007669"/>
    <property type="project" value="TreeGrafter"/>
</dbReference>
<dbReference type="AlphaFoldDB" id="M0D5S5"/>
<dbReference type="InterPro" id="IPR000914">
    <property type="entry name" value="SBP_5_dom"/>
</dbReference>
<sequence length="725" mass="80052">MVVNHEGNEADGESAGGFSRRQYAQVIAGLGAAGLAGCPSEGGSTATPAGSDDGTVEPIEFDGEGSGPADSGTDTETATATDREPVVDTIAYAHANSPDVFDWNPWTPQDNTAGDLWMSDLHGLRNVHTTNLTYSGTTIPTPHKPDHEEIEIMTWIEGTDVEPPYDWYDHHDDRSTYWNGDAHDAVAREKHNHVEFFQAGNKFTESATFNQRAEDQWTLHQWTDKGTVSEQEPDPTASNILETYAGPVDGDPPLHPSFTEPYLEQYRDAGSRDRATSVTDELKSDRVSLDRIALAGGTDEYLAGSGPYRLKSMDDVGSERMILRLDPEHPNAGHTNVEKLAIYWAEGDRAQTLKTEGVLDVNVGDVSPGAALNREVLPDYMQEFTRWLRATGGDMWKLNWNNSHLQNLWVRRALIEAVDWNAVSMNGWGEGGAQPLAHDTFLLDAQSEAIFSEEFLDSLHTYSRGSNTETATEYMNRAGYTRQGGQWVDPSGNPAEIDLFATSTIPEHVQAAQTIRANLANWGFGVNLSTQGWSTWSNNLDPNGGLNYESSLYWHGDPYVFQYYHDVGAWWDETLVAGSPTAPDPFEAEPEDTVDTQGKPIVQQIPDEPGAFEAPDEAGKAPDLDGATEINLVETVNAIRQPGNSEAERQQLYRTCAKYYNFYVPHFPFHQYMQGSFGNVRDFDWPGSSARAFDYEHSFGIENVLVLGGIAQASYDTEFEPPEEG</sequence>
<evidence type="ECO:0000256" key="2">
    <source>
        <dbReference type="ARBA" id="ARBA00022448"/>
    </source>
</evidence>
<feature type="compositionally biased region" description="Low complexity" evidence="4">
    <location>
        <begin position="69"/>
        <end position="80"/>
    </location>
</feature>
<dbReference type="Proteomes" id="UP000011626">
    <property type="component" value="Unassembled WGS sequence"/>
</dbReference>
<evidence type="ECO:0000313" key="7">
    <source>
        <dbReference type="Proteomes" id="UP000011626"/>
    </source>
</evidence>
<evidence type="ECO:0000256" key="3">
    <source>
        <dbReference type="ARBA" id="ARBA00022729"/>
    </source>
</evidence>
<keyword evidence="7" id="KW-1185">Reference proteome</keyword>
<dbReference type="STRING" id="797114.C475_00722"/>
<dbReference type="EMBL" id="AOIU01000004">
    <property type="protein sequence ID" value="ELZ30213.1"/>
    <property type="molecule type" value="Genomic_DNA"/>
</dbReference>
<dbReference type="RefSeq" id="WP_006881798.1">
    <property type="nucleotide sequence ID" value="NZ_AOIU01000004.1"/>
</dbReference>
<evidence type="ECO:0000313" key="6">
    <source>
        <dbReference type="EMBL" id="ELZ30213.1"/>
    </source>
</evidence>
<comment type="similarity">
    <text evidence="1">Belongs to the bacterial solute-binding protein 5 family.</text>
</comment>
<dbReference type="Gene3D" id="3.10.105.10">
    <property type="entry name" value="Dipeptide-binding Protein, Domain 3"/>
    <property type="match status" value="1"/>
</dbReference>
<feature type="region of interest" description="Disordered" evidence="4">
    <location>
        <begin position="38"/>
        <end position="84"/>
    </location>
</feature>
<comment type="caution">
    <text evidence="6">The sequence shown here is derived from an EMBL/GenBank/DDBJ whole genome shotgun (WGS) entry which is preliminary data.</text>
</comment>
<proteinExistence type="inferred from homology"/>
<evidence type="ECO:0000256" key="4">
    <source>
        <dbReference type="SAM" id="MobiDB-lite"/>
    </source>
</evidence>
<reference evidence="6 7" key="1">
    <citation type="journal article" date="2014" name="PLoS Genet.">
        <title>Phylogenetically driven sequencing of extremely halophilic archaea reveals strategies for static and dynamic osmo-response.</title>
        <authorList>
            <person name="Becker E.A."/>
            <person name="Seitzer P.M."/>
            <person name="Tritt A."/>
            <person name="Larsen D."/>
            <person name="Krusor M."/>
            <person name="Yao A.I."/>
            <person name="Wu D."/>
            <person name="Madern D."/>
            <person name="Eisen J.A."/>
            <person name="Darling A.E."/>
            <person name="Facciotti M.T."/>
        </authorList>
    </citation>
    <scope>NUCLEOTIDE SEQUENCE [LARGE SCALE GENOMIC DNA]</scope>
    <source>
        <strain evidence="6 7">2-9-1</strain>
    </source>
</reference>
<gene>
    <name evidence="6" type="ORF">C475_00722</name>
</gene>
<dbReference type="InterPro" id="IPR039424">
    <property type="entry name" value="SBP_5"/>
</dbReference>
<name>M0D5S5_9EURY</name>
<dbReference type="SUPFAM" id="SSF53850">
    <property type="entry name" value="Periplasmic binding protein-like II"/>
    <property type="match status" value="1"/>
</dbReference>
<dbReference type="PANTHER" id="PTHR30290:SF9">
    <property type="entry name" value="OLIGOPEPTIDE-BINDING PROTEIN APPA"/>
    <property type="match status" value="1"/>
</dbReference>
<dbReference type="PANTHER" id="PTHR30290">
    <property type="entry name" value="PERIPLASMIC BINDING COMPONENT OF ABC TRANSPORTER"/>
    <property type="match status" value="1"/>
</dbReference>
<dbReference type="eggNOG" id="arCOG01534">
    <property type="taxonomic scope" value="Archaea"/>
</dbReference>
<accession>M0D5S5</accession>
<evidence type="ECO:0000259" key="5">
    <source>
        <dbReference type="Pfam" id="PF00496"/>
    </source>
</evidence>
<protein>
    <recommendedName>
        <fullName evidence="5">Solute-binding protein family 5 domain-containing protein</fullName>
    </recommendedName>
</protein>
<feature type="region of interest" description="Disordered" evidence="4">
    <location>
        <begin position="226"/>
        <end position="259"/>
    </location>
</feature>
<organism evidence="6 7">
    <name type="scientific">Halosimplex carlsbadense 2-9-1</name>
    <dbReference type="NCBI Taxonomy" id="797114"/>
    <lineage>
        <taxon>Archaea</taxon>
        <taxon>Methanobacteriati</taxon>
        <taxon>Methanobacteriota</taxon>
        <taxon>Stenosarchaea group</taxon>
        <taxon>Halobacteria</taxon>
        <taxon>Halobacteriales</taxon>
        <taxon>Haloarculaceae</taxon>
        <taxon>Halosimplex</taxon>
    </lineage>
</organism>